<evidence type="ECO:0000256" key="1">
    <source>
        <dbReference type="SAM" id="Coils"/>
    </source>
</evidence>
<proteinExistence type="predicted"/>
<feature type="compositionally biased region" description="Basic and acidic residues" evidence="2">
    <location>
        <begin position="131"/>
        <end position="164"/>
    </location>
</feature>
<keyword evidence="4" id="KW-1185">Reference proteome</keyword>
<evidence type="ECO:0000256" key="2">
    <source>
        <dbReference type="SAM" id="MobiDB-lite"/>
    </source>
</evidence>
<evidence type="ECO:0000313" key="4">
    <source>
        <dbReference type="Proteomes" id="UP000747542"/>
    </source>
</evidence>
<organism evidence="3 4">
    <name type="scientific">Homarus americanus</name>
    <name type="common">American lobster</name>
    <dbReference type="NCBI Taxonomy" id="6706"/>
    <lineage>
        <taxon>Eukaryota</taxon>
        <taxon>Metazoa</taxon>
        <taxon>Ecdysozoa</taxon>
        <taxon>Arthropoda</taxon>
        <taxon>Crustacea</taxon>
        <taxon>Multicrustacea</taxon>
        <taxon>Malacostraca</taxon>
        <taxon>Eumalacostraca</taxon>
        <taxon>Eucarida</taxon>
        <taxon>Decapoda</taxon>
        <taxon>Pleocyemata</taxon>
        <taxon>Astacidea</taxon>
        <taxon>Nephropoidea</taxon>
        <taxon>Nephropidae</taxon>
        <taxon>Homarus</taxon>
    </lineage>
</organism>
<dbReference type="Proteomes" id="UP000747542">
    <property type="component" value="Unassembled WGS sequence"/>
</dbReference>
<dbReference type="EMBL" id="JAHLQT010031693">
    <property type="protein sequence ID" value="KAG7160054.1"/>
    <property type="molecule type" value="Genomic_DNA"/>
</dbReference>
<sequence length="311" mass="37061">MLERLAERGIKLAERESMAEELLSRLEHHHLASTTTEPPQFRHKRDHLGSFLRDSHSSHHQQRTPSHLLQEQPVYPEMLPYSEAYSELEELVDDTRQDVARIEEVIAEVEEEEVSRAVQHQFLVAGLLDQMRDKRQTSRPSREERRQARQRRREERQRRREEKKGKRNEKKRKKRLKLPPGVESLIRDSTIELHDEDGEKFIDCCPTKRIFVKKMVGKARDNRAMDIEENHQQFEEHVCLEEYEGKECIFPVKALKRGTVTRCVQQYSYSQALTRPYQSNKDWKYGYVQTRSGCSCQVSVKRKNKKKKRKR</sequence>
<reference evidence="3" key="1">
    <citation type="journal article" date="2021" name="Sci. Adv.">
        <title>The American lobster genome reveals insights on longevity, neural, and immune adaptations.</title>
        <authorList>
            <person name="Polinski J.M."/>
            <person name="Zimin A.V."/>
            <person name="Clark K.F."/>
            <person name="Kohn A.B."/>
            <person name="Sadowski N."/>
            <person name="Timp W."/>
            <person name="Ptitsyn A."/>
            <person name="Khanna P."/>
            <person name="Romanova D.Y."/>
            <person name="Williams P."/>
            <person name="Greenwood S.J."/>
            <person name="Moroz L.L."/>
            <person name="Walt D.R."/>
            <person name="Bodnar A.G."/>
        </authorList>
    </citation>
    <scope>NUCLEOTIDE SEQUENCE</scope>
    <source>
        <strain evidence="3">GMGI-L3</strain>
    </source>
</reference>
<feature type="compositionally biased region" description="Basic residues" evidence="2">
    <location>
        <begin position="165"/>
        <end position="177"/>
    </location>
</feature>
<dbReference type="AlphaFoldDB" id="A0A8J5MQJ7"/>
<comment type="caution">
    <text evidence="3">The sequence shown here is derived from an EMBL/GenBank/DDBJ whole genome shotgun (WGS) entry which is preliminary data.</text>
</comment>
<protein>
    <submittedName>
        <fullName evidence="3">Uncharacterized protein</fullName>
    </submittedName>
</protein>
<accession>A0A8J5MQJ7</accession>
<keyword evidence="1" id="KW-0175">Coiled coil</keyword>
<dbReference type="InterPro" id="IPR029034">
    <property type="entry name" value="Cystine-knot_cytokine"/>
</dbReference>
<name>A0A8J5MQJ7_HOMAM</name>
<feature type="coiled-coil region" evidence="1">
    <location>
        <begin position="85"/>
        <end position="112"/>
    </location>
</feature>
<dbReference type="Gene3D" id="2.10.90.10">
    <property type="entry name" value="Cystine-knot cytokines"/>
    <property type="match status" value="1"/>
</dbReference>
<feature type="region of interest" description="Disordered" evidence="2">
    <location>
        <begin position="131"/>
        <end position="179"/>
    </location>
</feature>
<dbReference type="SUPFAM" id="SSF57501">
    <property type="entry name" value="Cystine-knot cytokines"/>
    <property type="match status" value="1"/>
</dbReference>
<gene>
    <name evidence="3" type="ORF">Hamer_G020852</name>
</gene>
<evidence type="ECO:0000313" key="3">
    <source>
        <dbReference type="EMBL" id="KAG7160054.1"/>
    </source>
</evidence>